<keyword evidence="4 7" id="KW-0812">Transmembrane</keyword>
<dbReference type="Gene3D" id="3.90.550.10">
    <property type="entry name" value="Spore Coat Polysaccharide Biosynthesis Protein SpsA, Chain A"/>
    <property type="match status" value="1"/>
</dbReference>
<gene>
    <name evidence="9" type="ORF">ACFQPF_16530</name>
</gene>
<proteinExistence type="predicted"/>
<evidence type="ECO:0000256" key="1">
    <source>
        <dbReference type="ARBA" id="ARBA00004141"/>
    </source>
</evidence>
<evidence type="ECO:0000256" key="6">
    <source>
        <dbReference type="ARBA" id="ARBA00023136"/>
    </source>
</evidence>
<comment type="caution">
    <text evidence="9">The sequence shown here is derived from an EMBL/GenBank/DDBJ whole genome shotgun (WGS) entry which is preliminary data.</text>
</comment>
<dbReference type="EC" id="2.4.-.-" evidence="9"/>
<dbReference type="PANTHER" id="PTHR48090:SF1">
    <property type="entry name" value="PROPHAGE BACTOPRENOL GLUCOSYL TRANSFERASE HOMOLOG"/>
    <property type="match status" value="1"/>
</dbReference>
<keyword evidence="5 7" id="KW-1133">Transmembrane helix</keyword>
<evidence type="ECO:0000256" key="2">
    <source>
        <dbReference type="ARBA" id="ARBA00022676"/>
    </source>
</evidence>
<dbReference type="Pfam" id="PF00535">
    <property type="entry name" value="Glycos_transf_2"/>
    <property type="match status" value="1"/>
</dbReference>
<organism evidence="9 10">
    <name type="scientific">Fictibacillus iocasae</name>
    <dbReference type="NCBI Taxonomy" id="2715437"/>
    <lineage>
        <taxon>Bacteria</taxon>
        <taxon>Bacillati</taxon>
        <taxon>Bacillota</taxon>
        <taxon>Bacilli</taxon>
        <taxon>Bacillales</taxon>
        <taxon>Fictibacillaceae</taxon>
        <taxon>Fictibacillus</taxon>
    </lineage>
</organism>
<dbReference type="PANTHER" id="PTHR48090">
    <property type="entry name" value="UNDECAPRENYL-PHOSPHATE 4-DEOXY-4-FORMAMIDO-L-ARABINOSE TRANSFERASE-RELATED"/>
    <property type="match status" value="1"/>
</dbReference>
<dbReference type="InterPro" id="IPR001173">
    <property type="entry name" value="Glyco_trans_2-like"/>
</dbReference>
<feature type="transmembrane region" description="Helical" evidence="7">
    <location>
        <begin position="237"/>
        <end position="258"/>
    </location>
</feature>
<feature type="transmembrane region" description="Helical" evidence="7">
    <location>
        <begin position="270"/>
        <end position="294"/>
    </location>
</feature>
<evidence type="ECO:0000256" key="4">
    <source>
        <dbReference type="ARBA" id="ARBA00022692"/>
    </source>
</evidence>
<reference evidence="10" key="1">
    <citation type="journal article" date="2019" name="Int. J. Syst. Evol. Microbiol.">
        <title>The Global Catalogue of Microorganisms (GCM) 10K type strain sequencing project: providing services to taxonomists for standard genome sequencing and annotation.</title>
        <authorList>
            <consortium name="The Broad Institute Genomics Platform"/>
            <consortium name="The Broad Institute Genome Sequencing Center for Infectious Disease"/>
            <person name="Wu L."/>
            <person name="Ma J."/>
        </authorList>
    </citation>
    <scope>NUCLEOTIDE SEQUENCE [LARGE SCALE GENOMIC DNA]</scope>
    <source>
        <strain evidence="10">NBRC 106396</strain>
    </source>
</reference>
<dbReference type="InterPro" id="IPR029044">
    <property type="entry name" value="Nucleotide-diphossugar_trans"/>
</dbReference>
<evidence type="ECO:0000313" key="9">
    <source>
        <dbReference type="EMBL" id="MFC7373249.1"/>
    </source>
</evidence>
<accession>A0ABW2NRR7</accession>
<keyword evidence="2 9" id="KW-0328">Glycosyltransferase</keyword>
<name>A0ABW2NRR7_9BACL</name>
<comment type="subcellular location">
    <subcellularLocation>
        <location evidence="1">Membrane</location>
        <topology evidence="1">Multi-pass membrane protein</topology>
    </subcellularLocation>
</comment>
<protein>
    <submittedName>
        <fullName evidence="9">Glycosyltransferase family 2 protein</fullName>
        <ecNumber evidence="9">2.4.-.-</ecNumber>
    </submittedName>
</protein>
<sequence length="336" mass="37840">MKPILTIVVPCYNEEDVLLNTMSELLKVMDRLVLEKAISKDSRLLFVDDGSTDHTWAIIETKAKKDNKVKGVKLAKNVGHQNALLAGLEAAAECSDCIISIDADLQDDVNVIAQFIHKFHEGNEVVYGVRSKRDKDTWFKRVSAESYYKLMNGFGIELVFNHADFRLMSKRAVLHLLKYTETNMFLRGIVPLVGFKTATVTYERKERLAGESKYPLKKMISFALDGLTSFTVKPIRLITAGGAIVLILGAGAGAYPLIQKAAGNTVPGWTSIMASIWFIGGVQLLSLGLIGEYIGKIFKEVKRRPKFLIEDNLLEPQTLKRHEYMKYRVRSKRKHF</sequence>
<feature type="domain" description="Glycosyltransferase 2-like" evidence="8">
    <location>
        <begin position="6"/>
        <end position="173"/>
    </location>
</feature>
<dbReference type="EMBL" id="JBHTCP010000051">
    <property type="protein sequence ID" value="MFC7373249.1"/>
    <property type="molecule type" value="Genomic_DNA"/>
</dbReference>
<dbReference type="SUPFAM" id="SSF53448">
    <property type="entry name" value="Nucleotide-diphospho-sugar transferases"/>
    <property type="match status" value="1"/>
</dbReference>
<dbReference type="GO" id="GO:0016757">
    <property type="term" value="F:glycosyltransferase activity"/>
    <property type="evidence" value="ECO:0007669"/>
    <property type="project" value="UniProtKB-KW"/>
</dbReference>
<keyword evidence="10" id="KW-1185">Reference proteome</keyword>
<evidence type="ECO:0000313" key="10">
    <source>
        <dbReference type="Proteomes" id="UP001596549"/>
    </source>
</evidence>
<dbReference type="CDD" id="cd04187">
    <property type="entry name" value="DPM1_like_bac"/>
    <property type="match status" value="1"/>
</dbReference>
<dbReference type="InterPro" id="IPR050256">
    <property type="entry name" value="Glycosyltransferase_2"/>
</dbReference>
<keyword evidence="6 7" id="KW-0472">Membrane</keyword>
<evidence type="ECO:0000256" key="5">
    <source>
        <dbReference type="ARBA" id="ARBA00022989"/>
    </source>
</evidence>
<dbReference type="Proteomes" id="UP001596549">
    <property type="component" value="Unassembled WGS sequence"/>
</dbReference>
<evidence type="ECO:0000256" key="3">
    <source>
        <dbReference type="ARBA" id="ARBA00022679"/>
    </source>
</evidence>
<evidence type="ECO:0000256" key="7">
    <source>
        <dbReference type="SAM" id="Phobius"/>
    </source>
</evidence>
<evidence type="ECO:0000259" key="8">
    <source>
        <dbReference type="Pfam" id="PF00535"/>
    </source>
</evidence>
<keyword evidence="3 9" id="KW-0808">Transferase</keyword>
<dbReference type="RefSeq" id="WP_379750993.1">
    <property type="nucleotide sequence ID" value="NZ_JBHTCP010000051.1"/>
</dbReference>